<evidence type="ECO:0000313" key="2">
    <source>
        <dbReference type="Proteomes" id="UP000613002"/>
    </source>
</evidence>
<keyword evidence="2" id="KW-1185">Reference proteome</keyword>
<dbReference type="Proteomes" id="UP000613002">
    <property type="component" value="Unassembled WGS sequence"/>
</dbReference>
<evidence type="ECO:0000313" key="1">
    <source>
        <dbReference type="EMBL" id="MBB3868298.1"/>
    </source>
</evidence>
<organism evidence="1 2">
    <name type="scientific">Parageobacillus toebii NBRC 107807</name>
    <dbReference type="NCBI Taxonomy" id="1223503"/>
    <lineage>
        <taxon>Bacteria</taxon>
        <taxon>Bacillati</taxon>
        <taxon>Bacillota</taxon>
        <taxon>Bacilli</taxon>
        <taxon>Bacillales</taxon>
        <taxon>Anoxybacillaceae</taxon>
        <taxon>Parageobacillus</taxon>
    </lineage>
</organism>
<comment type="caution">
    <text evidence="1">The sequence shown here is derived from an EMBL/GenBank/DDBJ whole genome shotgun (WGS) entry which is preliminary data.</text>
</comment>
<proteinExistence type="predicted"/>
<accession>A0AA89NQN1</accession>
<protein>
    <submittedName>
        <fullName evidence="1">Spermidine synthase</fullName>
    </submittedName>
</protein>
<gene>
    <name evidence="1" type="ORF">HNR78_001179</name>
</gene>
<reference evidence="1 2" key="1">
    <citation type="submission" date="2020-08" db="EMBL/GenBank/DDBJ databases">
        <title>Genomic Encyclopedia of Type Strains, Phase IV (KMG-IV): sequencing the most valuable type-strain genomes for metagenomic binning, comparative biology and taxonomic classification.</title>
        <authorList>
            <person name="Goeker M."/>
        </authorList>
    </citation>
    <scope>NUCLEOTIDE SEQUENCE [LARGE SCALE GENOMIC DNA]</scope>
    <source>
        <strain evidence="1 2">DSM 14590</strain>
    </source>
</reference>
<dbReference type="EMBL" id="JACICZ010000003">
    <property type="protein sequence ID" value="MBB3868298.1"/>
    <property type="molecule type" value="Genomic_DNA"/>
</dbReference>
<name>A0AA89NQN1_9BACL</name>
<sequence>MKVDETKLNPINTRYYHPRMHKALFQLPVFVQELITGEGK</sequence>
<dbReference type="AlphaFoldDB" id="A0AA89NQN1"/>